<gene>
    <name evidence="1" type="ORF">F511_33530</name>
</gene>
<dbReference type="Proteomes" id="UP000250235">
    <property type="component" value="Unassembled WGS sequence"/>
</dbReference>
<reference evidence="1 2" key="1">
    <citation type="journal article" date="2015" name="Proc. Natl. Acad. Sci. U.S.A.">
        <title>The resurrection genome of Boea hygrometrica: A blueprint for survival of dehydration.</title>
        <authorList>
            <person name="Xiao L."/>
            <person name="Yang G."/>
            <person name="Zhang L."/>
            <person name="Yang X."/>
            <person name="Zhao S."/>
            <person name="Ji Z."/>
            <person name="Zhou Q."/>
            <person name="Hu M."/>
            <person name="Wang Y."/>
            <person name="Chen M."/>
            <person name="Xu Y."/>
            <person name="Jin H."/>
            <person name="Xiao X."/>
            <person name="Hu G."/>
            <person name="Bao F."/>
            <person name="Hu Y."/>
            <person name="Wan P."/>
            <person name="Li L."/>
            <person name="Deng X."/>
            <person name="Kuang T."/>
            <person name="Xiang C."/>
            <person name="Zhu J.K."/>
            <person name="Oliver M.J."/>
            <person name="He Y."/>
        </authorList>
    </citation>
    <scope>NUCLEOTIDE SEQUENCE [LARGE SCALE GENOMIC DNA]</scope>
    <source>
        <strain evidence="2">cv. XS01</strain>
    </source>
</reference>
<protein>
    <submittedName>
        <fullName evidence="1">Uncharacterized protein</fullName>
    </submittedName>
</protein>
<name>A0A2Z7B4N3_9LAMI</name>
<dbReference type="AlphaFoldDB" id="A0A2Z7B4N3"/>
<sequence>MISTANLIILSAHQLTRKLSSAFLKAVIHYQLMPRLVLPNSSDTTRDLPTQLRTLGMSYDRSDHTSSAQGKPYITTKQLVQPQLRSRPMNQLRMLYPAYDNKNSPRYSQLTSTKLRTACGMHRITTHSNMPDHALAILRLLNRSLQAEENNQLLVAKAETINSTGTTTQPTITRQCGIQAQRLSWPSHQNRIGPFRHDDSAGRSQRILQQQGSNNQLKFTTLAAPRQHISSYYKLKSVKNHLPKAVKEQKNYWSTIAKTLKHYSNFVFLNSATPASKLVSIESLREDELCED</sequence>
<dbReference type="EMBL" id="KV011177">
    <property type="protein sequence ID" value="KZV26669.1"/>
    <property type="molecule type" value="Genomic_DNA"/>
</dbReference>
<evidence type="ECO:0000313" key="2">
    <source>
        <dbReference type="Proteomes" id="UP000250235"/>
    </source>
</evidence>
<proteinExistence type="predicted"/>
<keyword evidence="2" id="KW-1185">Reference proteome</keyword>
<organism evidence="1 2">
    <name type="scientific">Dorcoceras hygrometricum</name>
    <dbReference type="NCBI Taxonomy" id="472368"/>
    <lineage>
        <taxon>Eukaryota</taxon>
        <taxon>Viridiplantae</taxon>
        <taxon>Streptophyta</taxon>
        <taxon>Embryophyta</taxon>
        <taxon>Tracheophyta</taxon>
        <taxon>Spermatophyta</taxon>
        <taxon>Magnoliopsida</taxon>
        <taxon>eudicotyledons</taxon>
        <taxon>Gunneridae</taxon>
        <taxon>Pentapetalae</taxon>
        <taxon>asterids</taxon>
        <taxon>lamiids</taxon>
        <taxon>Lamiales</taxon>
        <taxon>Gesneriaceae</taxon>
        <taxon>Didymocarpoideae</taxon>
        <taxon>Trichosporeae</taxon>
        <taxon>Loxocarpinae</taxon>
        <taxon>Dorcoceras</taxon>
    </lineage>
</organism>
<accession>A0A2Z7B4N3</accession>
<evidence type="ECO:0000313" key="1">
    <source>
        <dbReference type="EMBL" id="KZV26669.1"/>
    </source>
</evidence>